<evidence type="ECO:0000313" key="4">
    <source>
        <dbReference type="Proteomes" id="UP000294063"/>
    </source>
</evidence>
<evidence type="ECO:0000259" key="1">
    <source>
        <dbReference type="Pfam" id="PF11726"/>
    </source>
</evidence>
<dbReference type="EMBL" id="SEZN01000001">
    <property type="protein sequence ID" value="RYU67211.1"/>
    <property type="molecule type" value="Genomic_DNA"/>
</dbReference>
<name>A0A4Q5KXL2_9GAMM</name>
<organism evidence="2 4">
    <name type="scientific">Aliivibrio finisterrensis</name>
    <dbReference type="NCBI Taxonomy" id="511998"/>
    <lineage>
        <taxon>Bacteria</taxon>
        <taxon>Pseudomonadati</taxon>
        <taxon>Pseudomonadota</taxon>
        <taxon>Gammaproteobacteria</taxon>
        <taxon>Vibrionales</taxon>
        <taxon>Vibrionaceae</taxon>
        <taxon>Aliivibrio</taxon>
    </lineage>
</organism>
<dbReference type="EMBL" id="SEZK01000002">
    <property type="protein sequence ID" value="RYU54144.1"/>
    <property type="molecule type" value="Genomic_DNA"/>
</dbReference>
<feature type="domain" description="YagK/YfjJ C-terminal" evidence="1">
    <location>
        <begin position="53"/>
        <end position="193"/>
    </location>
</feature>
<protein>
    <submittedName>
        <fullName evidence="2">Inovirus Gp2 family protein</fullName>
    </submittedName>
</protein>
<comment type="caution">
    <text evidence="2">The sequence shown here is derived from an EMBL/GenBank/DDBJ whole genome shotgun (WGS) entry which is preliminary data.</text>
</comment>
<dbReference type="Proteomes" id="UP000294063">
    <property type="component" value="Unassembled WGS sequence"/>
</dbReference>
<evidence type="ECO:0000313" key="3">
    <source>
        <dbReference type="EMBL" id="RYU67211.1"/>
    </source>
</evidence>
<sequence>MANYIPKIILNPNNKYLAYYLDGDTYTPVFYRSGLIVNIMDAIAKQLTVIQSQHSRVLVGLLQFNFSKGRGTVCNTLMSQFIDKYIPKVKKHYKALGYSTSVGYVWVREQADSTAQHYHAAFFVNQQCCAGIYKLWDIAVSIWHDLCGGHVRHPNNAALIVKRDNVESRHIALTRLSYYAKKETKKAGIYINNYSVSRMKAKKSS</sequence>
<accession>A0A4Q5KXL2</accession>
<dbReference type="RefSeq" id="WP_130046853.1">
    <property type="nucleotide sequence ID" value="NZ_SEZK01000002.1"/>
</dbReference>
<evidence type="ECO:0000313" key="5">
    <source>
        <dbReference type="Proteomes" id="UP000294166"/>
    </source>
</evidence>
<reference evidence="4 5" key="1">
    <citation type="submission" date="2019-02" db="EMBL/GenBank/DDBJ databases">
        <title>Genome sequences of Aliivibrio finisterrensis strains from farmed Atlantic salmon.</title>
        <authorList>
            <person name="Bowman J.P."/>
        </authorList>
    </citation>
    <scope>NUCLEOTIDE SEQUENCE [LARGE SCALE GENOMIC DNA]</scope>
    <source>
        <strain evidence="3 5">A21</strain>
        <strain evidence="2 4">A46</strain>
    </source>
</reference>
<dbReference type="Proteomes" id="UP000294166">
    <property type="component" value="Unassembled WGS sequence"/>
</dbReference>
<keyword evidence="5" id="KW-1185">Reference proteome</keyword>
<dbReference type="InterPro" id="IPR057271">
    <property type="entry name" value="YagK_YfjJ_C"/>
</dbReference>
<proteinExistence type="predicted"/>
<evidence type="ECO:0000313" key="2">
    <source>
        <dbReference type="EMBL" id="RYU54144.1"/>
    </source>
</evidence>
<dbReference type="AlphaFoldDB" id="A0A4Q5KXL2"/>
<dbReference type="Pfam" id="PF11726">
    <property type="entry name" value="YagK_YfjJ_C"/>
    <property type="match status" value="1"/>
</dbReference>
<gene>
    <name evidence="3" type="ORF">ERW53_00835</name>
    <name evidence="2" type="ORF">ERW57_02800</name>
</gene>